<evidence type="ECO:0000313" key="1">
    <source>
        <dbReference type="Proteomes" id="UP000095286"/>
    </source>
</evidence>
<dbReference type="Proteomes" id="UP000095286">
    <property type="component" value="Unplaced"/>
</dbReference>
<proteinExistence type="predicted"/>
<sequence>MIIFPPNKDFAGARLNKIGLDGHNLFIAPSRSKFIEIWHVHVLIPNSWNQVVKINLTECFVKRYCLDKVDDFIYCFVIGILNGNDRPEVMMLKIDINKQDTFESFTLAESSGGEFDAHVFIDNIQLATSGGKVYMYDSTIIRGFIPYWEVQLNENKTFDIKSLLIGDDLYEQNKKYIACRFPIILNAEKRQIARFINSDELLVFNESLNVWQTYTVSTQNDLDLRWINNKGLTESYGRQGHRVKAVESPLQLVSDGQMVIANVLYNGKYRMFRLIIDEQAKTYSFKFLSSIAVSEGYFKMFYMAVSEDKMAFICDQSITICPLVPLTLKEAAFWQIQRINCIIDSEGRYVGGISEKDIKNCVGFKGQRSLV</sequence>
<accession>A0AC35TJ95</accession>
<protein>
    <submittedName>
        <fullName evidence="2">TIGR03032 family protein</fullName>
    </submittedName>
</protein>
<dbReference type="WBParaSite" id="RSKR_0000105200.1">
    <property type="protein sequence ID" value="RSKR_0000105200.1"/>
    <property type="gene ID" value="RSKR_0000105200"/>
</dbReference>
<organism evidence="1 2">
    <name type="scientific">Rhabditophanes sp. KR3021</name>
    <dbReference type="NCBI Taxonomy" id="114890"/>
    <lineage>
        <taxon>Eukaryota</taxon>
        <taxon>Metazoa</taxon>
        <taxon>Ecdysozoa</taxon>
        <taxon>Nematoda</taxon>
        <taxon>Chromadorea</taxon>
        <taxon>Rhabditida</taxon>
        <taxon>Tylenchina</taxon>
        <taxon>Panagrolaimomorpha</taxon>
        <taxon>Strongyloidoidea</taxon>
        <taxon>Alloionematidae</taxon>
        <taxon>Rhabditophanes</taxon>
    </lineage>
</organism>
<name>A0AC35TJ95_9BILA</name>
<evidence type="ECO:0000313" key="2">
    <source>
        <dbReference type="WBParaSite" id="RSKR_0000105200.1"/>
    </source>
</evidence>
<reference evidence="2" key="1">
    <citation type="submission" date="2016-11" db="UniProtKB">
        <authorList>
            <consortium name="WormBaseParasite"/>
        </authorList>
    </citation>
    <scope>IDENTIFICATION</scope>
    <source>
        <strain evidence="2">KR3021</strain>
    </source>
</reference>